<protein>
    <submittedName>
        <fullName evidence="3">Uncharacterized protein</fullName>
    </submittedName>
</protein>
<comment type="caution">
    <text evidence="3">The sequence shown here is derived from an EMBL/GenBank/DDBJ whole genome shotgun (WGS) entry which is preliminary data.</text>
</comment>
<feature type="compositionally biased region" description="Polar residues" evidence="2">
    <location>
        <begin position="46"/>
        <end position="60"/>
    </location>
</feature>
<feature type="coiled-coil region" evidence="1">
    <location>
        <begin position="278"/>
        <end position="305"/>
    </location>
</feature>
<proteinExistence type="predicted"/>
<gene>
    <name evidence="3" type="ORF">INT45_012953</name>
</gene>
<feature type="region of interest" description="Disordered" evidence="2">
    <location>
        <begin position="236"/>
        <end position="269"/>
    </location>
</feature>
<evidence type="ECO:0000256" key="1">
    <source>
        <dbReference type="SAM" id="Coils"/>
    </source>
</evidence>
<reference evidence="3 4" key="1">
    <citation type="submission" date="2020-12" db="EMBL/GenBank/DDBJ databases">
        <title>Metabolic potential, ecology and presence of endohyphal bacteria is reflected in genomic diversity of Mucoromycotina.</title>
        <authorList>
            <person name="Muszewska A."/>
            <person name="Okrasinska A."/>
            <person name="Steczkiewicz K."/>
            <person name="Drgas O."/>
            <person name="Orlowska M."/>
            <person name="Perlinska-Lenart U."/>
            <person name="Aleksandrzak-Piekarczyk T."/>
            <person name="Szatraj K."/>
            <person name="Zielenkiewicz U."/>
            <person name="Pilsyk S."/>
            <person name="Malc E."/>
            <person name="Mieczkowski P."/>
            <person name="Kruszewska J.S."/>
            <person name="Biernat P."/>
            <person name="Pawlowska J."/>
        </authorList>
    </citation>
    <scope>NUCLEOTIDE SEQUENCE [LARGE SCALE GENOMIC DNA]</scope>
    <source>
        <strain evidence="3 4">CBS 142.35</strain>
    </source>
</reference>
<keyword evidence="4" id="KW-1185">Reference proteome</keyword>
<evidence type="ECO:0000256" key="2">
    <source>
        <dbReference type="SAM" id="MobiDB-lite"/>
    </source>
</evidence>
<keyword evidence="1" id="KW-0175">Coiled coil</keyword>
<dbReference type="Proteomes" id="UP000646827">
    <property type="component" value="Unassembled WGS sequence"/>
</dbReference>
<name>A0A8H7S6E5_9FUNG</name>
<organism evidence="3 4">
    <name type="scientific">Circinella minor</name>
    <dbReference type="NCBI Taxonomy" id="1195481"/>
    <lineage>
        <taxon>Eukaryota</taxon>
        <taxon>Fungi</taxon>
        <taxon>Fungi incertae sedis</taxon>
        <taxon>Mucoromycota</taxon>
        <taxon>Mucoromycotina</taxon>
        <taxon>Mucoromycetes</taxon>
        <taxon>Mucorales</taxon>
        <taxon>Lichtheimiaceae</taxon>
        <taxon>Circinella</taxon>
    </lineage>
</organism>
<dbReference type="AlphaFoldDB" id="A0A8H7S6E5"/>
<feature type="region of interest" description="Disordered" evidence="2">
    <location>
        <begin position="25"/>
        <end position="64"/>
    </location>
</feature>
<dbReference type="OrthoDB" id="10357721at2759"/>
<evidence type="ECO:0000313" key="4">
    <source>
        <dbReference type="Proteomes" id="UP000646827"/>
    </source>
</evidence>
<feature type="compositionally biased region" description="Low complexity" evidence="2">
    <location>
        <begin position="27"/>
        <end position="44"/>
    </location>
</feature>
<evidence type="ECO:0000313" key="3">
    <source>
        <dbReference type="EMBL" id="KAG2222975.1"/>
    </source>
</evidence>
<sequence length="375" mass="42463">MSPQTRSKSKRSDEKKNATIYIQQLRQNTSNTTSNAESSAQAAARGTTTLKKQPTSSVTKTAPEKQSCKKVIRVSHIEQEPGPQVPAATIPTTTNGVHKETQVFENDNYNDQYNSEDYGQDTIKQEPDENQQAQFSETQNNFCFKGEGKFYLNFPLPVFSAGLSDTSTLLCGNKSNTFVPMISTMKHHQHNTICDGTKNISSYLKDDINRILENLRDMSKTIKTLTGRNKSYRKRGYSAISDNYEQQEEGEQIPKRPRRAQSEDTEDDSLFSEVSSRVLELRDQIKKGEEQLNALHNQYRHLERLYHEAFGVIHCNNRIARNAAVIQFSHKANTIASNASSFWNSSDKLDKDAKQLVDIFMDESFEGEEGGYTDT</sequence>
<accession>A0A8H7S6E5</accession>
<dbReference type="EMBL" id="JAEPRB010000071">
    <property type="protein sequence ID" value="KAG2222975.1"/>
    <property type="molecule type" value="Genomic_DNA"/>
</dbReference>